<evidence type="ECO:0000259" key="11">
    <source>
        <dbReference type="Pfam" id="PF02866"/>
    </source>
</evidence>
<dbReference type="PROSITE" id="PS00064">
    <property type="entry name" value="L_LDH"/>
    <property type="match status" value="1"/>
</dbReference>
<comment type="activity regulation">
    <text evidence="7">Allosterically activated by fructose 1,6-bisphosphate (FBP).</text>
</comment>
<evidence type="ECO:0000256" key="8">
    <source>
        <dbReference type="PIRSR" id="PIRSR000102-1"/>
    </source>
</evidence>
<comment type="catalytic activity">
    <reaction evidence="6 7">
        <text>(S)-lactate + NAD(+) = pyruvate + NADH + H(+)</text>
        <dbReference type="Rhea" id="RHEA:23444"/>
        <dbReference type="ChEBI" id="CHEBI:15361"/>
        <dbReference type="ChEBI" id="CHEBI:15378"/>
        <dbReference type="ChEBI" id="CHEBI:16651"/>
        <dbReference type="ChEBI" id="CHEBI:57540"/>
        <dbReference type="ChEBI" id="CHEBI:57945"/>
        <dbReference type="EC" id="1.1.1.27"/>
    </reaction>
</comment>
<feature type="binding site" evidence="7">
    <location>
        <position position="85"/>
    </location>
    <ligand>
        <name>substrate</name>
    </ligand>
</feature>
<dbReference type="InterPro" id="IPR011304">
    <property type="entry name" value="L-lactate_DH"/>
</dbReference>
<feature type="binding site" evidence="7">
    <location>
        <position position="79"/>
    </location>
    <ligand>
        <name>substrate</name>
    </ligand>
</feature>
<keyword evidence="4 7" id="KW-0560">Oxidoreductase</keyword>
<dbReference type="Gene3D" id="3.90.110.10">
    <property type="entry name" value="Lactate dehydrogenase/glycoside hydrolase, family 4, C-terminal"/>
    <property type="match status" value="1"/>
</dbReference>
<feature type="binding site" evidence="7">
    <location>
        <position position="98"/>
    </location>
    <ligand>
        <name>NAD(+)</name>
        <dbReference type="ChEBI" id="CHEBI:57540"/>
    </ligand>
</feature>
<dbReference type="OrthoDB" id="9802969at2"/>
<dbReference type="Pfam" id="PF00056">
    <property type="entry name" value="Ldh_1_N"/>
    <property type="match status" value="1"/>
</dbReference>
<dbReference type="GO" id="GO:0004459">
    <property type="term" value="F:L-lactate dehydrogenase (NAD+) activity"/>
    <property type="evidence" value="ECO:0007669"/>
    <property type="project" value="UniProtKB-UniRule"/>
</dbReference>
<evidence type="ECO:0000256" key="5">
    <source>
        <dbReference type="ARBA" id="ARBA00023027"/>
    </source>
</evidence>
<keyword evidence="5 7" id="KW-0520">NAD</keyword>
<evidence type="ECO:0000256" key="4">
    <source>
        <dbReference type="ARBA" id="ARBA00023002"/>
    </source>
</evidence>
<feature type="binding site" evidence="7">
    <location>
        <begin position="115"/>
        <end position="117"/>
    </location>
    <ligand>
        <name>NAD(+)</name>
        <dbReference type="ChEBI" id="CHEBI:57540"/>
    </ligand>
</feature>
<evidence type="ECO:0000256" key="9">
    <source>
        <dbReference type="PIRSR" id="PIRSR000102-3"/>
    </source>
</evidence>
<comment type="pathway">
    <text evidence="1 7">Fermentation; pyruvate fermentation to lactate; (S)-lactate from pyruvate: step 1/1.</text>
</comment>
<feature type="binding site" evidence="7">
    <location>
        <begin position="117"/>
        <end position="120"/>
    </location>
    <ligand>
        <name>substrate</name>
    </ligand>
</feature>
<dbReference type="EC" id="1.1.1.27" evidence="3 7"/>
<dbReference type="GO" id="GO:0005737">
    <property type="term" value="C:cytoplasm"/>
    <property type="evidence" value="ECO:0007669"/>
    <property type="project" value="UniProtKB-SubCell"/>
</dbReference>
<feature type="modified residue" description="Phosphotyrosine" evidence="7">
    <location>
        <position position="221"/>
    </location>
</feature>
<dbReference type="NCBIfam" id="TIGR01771">
    <property type="entry name" value="L-LDH-NAD"/>
    <property type="match status" value="1"/>
</dbReference>
<dbReference type="InterPro" id="IPR015955">
    <property type="entry name" value="Lactate_DH/Glyco_Ohase_4_C"/>
</dbReference>
<dbReference type="InterPro" id="IPR001557">
    <property type="entry name" value="L-lactate/malate_DH"/>
</dbReference>
<reference evidence="12" key="1">
    <citation type="submission" date="2016-01" db="EMBL/GenBank/DDBJ databases">
        <authorList>
            <person name="Mcilroy J.S."/>
            <person name="Karst M S."/>
            <person name="Albertsen M."/>
        </authorList>
    </citation>
    <scope>NUCLEOTIDE SEQUENCE</scope>
    <source>
        <strain evidence="12">Cfx-K</strain>
    </source>
</reference>
<dbReference type="SUPFAM" id="SSF56327">
    <property type="entry name" value="LDH C-terminal domain-like"/>
    <property type="match status" value="1"/>
</dbReference>
<feature type="binding site" evidence="7">
    <location>
        <position position="143"/>
    </location>
    <ligand>
        <name>NAD(+)</name>
        <dbReference type="ChEBI" id="CHEBI:57540"/>
    </ligand>
</feature>
<dbReference type="HAMAP" id="MF_00488">
    <property type="entry name" value="Lactate_dehydrog"/>
    <property type="match status" value="1"/>
</dbReference>
<evidence type="ECO:0000259" key="10">
    <source>
        <dbReference type="Pfam" id="PF00056"/>
    </source>
</evidence>
<evidence type="ECO:0000256" key="1">
    <source>
        <dbReference type="ARBA" id="ARBA00004843"/>
    </source>
</evidence>
<keyword evidence="7" id="KW-0021">Allosteric enzyme</keyword>
<evidence type="ECO:0000256" key="2">
    <source>
        <dbReference type="ARBA" id="ARBA00006054"/>
    </source>
</evidence>
<dbReference type="GO" id="GO:0006096">
    <property type="term" value="P:glycolytic process"/>
    <property type="evidence" value="ECO:0007669"/>
    <property type="project" value="UniProtKB-UniRule"/>
</dbReference>
<feature type="binding site" evidence="7">
    <location>
        <position position="168"/>
    </location>
    <ligand>
        <name>beta-D-fructose 1,6-bisphosphate</name>
        <dbReference type="ChEBI" id="CHEBI:32966"/>
        <note>allosteric activator</note>
    </ligand>
</feature>
<feature type="domain" description="Lactate/malate dehydrogenase C-terminal" evidence="11">
    <location>
        <begin position="145"/>
        <end position="309"/>
    </location>
</feature>
<protein>
    <recommendedName>
        <fullName evidence="3 7">L-lactate dehydrogenase</fullName>
        <shortName evidence="7">L-LDH</shortName>
        <ecNumber evidence="3 7">1.1.1.27</ecNumber>
    </recommendedName>
</protein>
<organism evidence="12 13">
    <name type="scientific">Candidatus Promineifilum breve</name>
    <dbReference type="NCBI Taxonomy" id="1806508"/>
    <lineage>
        <taxon>Bacteria</taxon>
        <taxon>Bacillati</taxon>
        <taxon>Chloroflexota</taxon>
        <taxon>Ardenticatenia</taxon>
        <taxon>Candidatus Promineifilales</taxon>
        <taxon>Candidatus Promineifilaceae</taxon>
        <taxon>Candidatus Promineifilum</taxon>
    </lineage>
</organism>
<gene>
    <name evidence="7 12" type="primary">ldh</name>
    <name evidence="12" type="ORF">CFX0092_A0490</name>
</gene>
<dbReference type="Gene3D" id="3.40.50.720">
    <property type="entry name" value="NAD(P)-binding Rossmann-like Domain"/>
    <property type="match status" value="1"/>
</dbReference>
<dbReference type="InterPro" id="IPR036291">
    <property type="entry name" value="NAD(P)-bd_dom_sf"/>
</dbReference>
<feature type="binding site" evidence="7">
    <location>
        <begin position="148"/>
        <end position="151"/>
    </location>
    <ligand>
        <name>substrate</name>
    </ligand>
</feature>
<comment type="similarity">
    <text evidence="2 7">Belongs to the LDH/MDH superfamily. LDH family.</text>
</comment>
<dbReference type="CDD" id="cd05292">
    <property type="entry name" value="LDH_2"/>
    <property type="match status" value="1"/>
</dbReference>
<evidence type="ECO:0000313" key="12">
    <source>
        <dbReference type="EMBL" id="CUS02371.2"/>
    </source>
</evidence>
<evidence type="ECO:0000256" key="7">
    <source>
        <dbReference type="HAMAP-Rule" id="MF_00488"/>
    </source>
</evidence>
<feature type="active site" description="Proton acceptor" evidence="7 8">
    <location>
        <position position="175"/>
    </location>
</feature>
<dbReference type="InterPro" id="IPR022383">
    <property type="entry name" value="Lactate/malate_DH_C"/>
</dbReference>
<dbReference type="PRINTS" id="PR00086">
    <property type="entry name" value="LLDHDRGNASE"/>
</dbReference>
<feature type="binding site" evidence="7">
    <location>
        <position position="37"/>
    </location>
    <ligand>
        <name>NAD(+)</name>
        <dbReference type="ChEBI" id="CHEBI:57540"/>
    </ligand>
</feature>
<comment type="subunit">
    <text evidence="7">Homotetramer.</text>
</comment>
<dbReference type="SUPFAM" id="SSF51735">
    <property type="entry name" value="NAD(P)-binding Rossmann-fold domains"/>
    <property type="match status" value="1"/>
</dbReference>
<comment type="subcellular location">
    <subcellularLocation>
        <location evidence="7">Cytoplasm</location>
    </subcellularLocation>
</comment>
<feature type="binding site" evidence="7">
    <location>
        <position position="230"/>
    </location>
    <ligand>
        <name>substrate</name>
    </ligand>
</feature>
<feature type="domain" description="Lactate/malate dehydrogenase N-terminal" evidence="10">
    <location>
        <begin position="1"/>
        <end position="140"/>
    </location>
</feature>
<evidence type="ECO:0000256" key="6">
    <source>
        <dbReference type="ARBA" id="ARBA00049258"/>
    </source>
</evidence>
<dbReference type="PANTHER" id="PTHR43128">
    <property type="entry name" value="L-2-HYDROXYCARBOXYLATE DEHYDROGENASE (NAD(P)(+))"/>
    <property type="match status" value="1"/>
</dbReference>
<feature type="binding site" evidence="7">
    <location>
        <position position="153"/>
    </location>
    <ligand>
        <name>beta-D-fructose 1,6-bisphosphate</name>
        <dbReference type="ChEBI" id="CHEBI:32966"/>
        <note>allosteric activator</note>
    </ligand>
</feature>
<dbReference type="EMBL" id="LN890655">
    <property type="protein sequence ID" value="CUS02371.2"/>
    <property type="molecule type" value="Genomic_DNA"/>
</dbReference>
<feature type="binding site" evidence="9">
    <location>
        <position position="92"/>
    </location>
    <ligand>
        <name>NAD(+)</name>
        <dbReference type="ChEBI" id="CHEBI:57540"/>
    </ligand>
</feature>
<feature type="binding site" evidence="7 9">
    <location>
        <position position="32"/>
    </location>
    <ligand>
        <name>NAD(+)</name>
        <dbReference type="ChEBI" id="CHEBI:57540"/>
    </ligand>
</feature>
<dbReference type="GO" id="GO:0006089">
    <property type="term" value="P:lactate metabolic process"/>
    <property type="evidence" value="ECO:0007669"/>
    <property type="project" value="TreeGrafter"/>
</dbReference>
<feature type="binding site" evidence="9">
    <location>
        <begin position="7"/>
        <end position="12"/>
    </location>
    <ligand>
        <name>NAD(+)</name>
        <dbReference type="ChEBI" id="CHEBI:57540"/>
    </ligand>
</feature>
<dbReference type="InterPro" id="IPR001236">
    <property type="entry name" value="Lactate/malate_DH_N"/>
</dbReference>
<comment type="function">
    <text evidence="7">Catalyzes the conversion of lactate to pyruvate.</text>
</comment>
<evidence type="ECO:0000313" key="13">
    <source>
        <dbReference type="Proteomes" id="UP000215027"/>
    </source>
</evidence>
<dbReference type="PIRSF" id="PIRSF000102">
    <property type="entry name" value="Lac_mal_DH"/>
    <property type="match status" value="1"/>
</dbReference>
<dbReference type="Proteomes" id="UP000215027">
    <property type="component" value="Chromosome I"/>
</dbReference>
<feature type="binding site" evidence="7">
    <location>
        <position position="11"/>
    </location>
    <ligand>
        <name>NAD(+)</name>
        <dbReference type="ChEBI" id="CHEBI:57540"/>
    </ligand>
</feature>
<dbReference type="KEGG" id="pbf:CFX0092_A0490"/>
<proteinExistence type="inferred from homology"/>
<keyword evidence="7" id="KW-0963">Cytoplasm</keyword>
<feature type="binding site" evidence="7">
    <location>
        <begin position="76"/>
        <end position="77"/>
    </location>
    <ligand>
        <name>NAD(+)</name>
        <dbReference type="ChEBI" id="CHEBI:57540"/>
    </ligand>
</feature>
<keyword evidence="7" id="KW-0597">Phosphoprotein</keyword>
<dbReference type="Pfam" id="PF02866">
    <property type="entry name" value="Ldh_1_C"/>
    <property type="match status" value="1"/>
</dbReference>
<keyword evidence="13" id="KW-1185">Reference proteome</keyword>
<dbReference type="InterPro" id="IPR018177">
    <property type="entry name" value="L-lactate_DH_AS"/>
</dbReference>
<dbReference type="PANTHER" id="PTHR43128:SF16">
    <property type="entry name" value="L-LACTATE DEHYDROGENASE"/>
    <property type="match status" value="1"/>
</dbReference>
<evidence type="ECO:0000256" key="3">
    <source>
        <dbReference type="ARBA" id="ARBA00012967"/>
    </source>
</evidence>
<dbReference type="UniPathway" id="UPA00554">
    <property type="reaction ID" value="UER00611"/>
</dbReference>
<accession>A0A160SY60</accession>
<dbReference type="AlphaFoldDB" id="A0A160SY60"/>
<name>A0A160SY60_9CHLR</name>
<feature type="binding site" evidence="7">
    <location>
        <position position="62"/>
    </location>
    <ligand>
        <name>NAD(+)</name>
        <dbReference type="ChEBI" id="CHEBI:57540"/>
    </ligand>
</feature>
<dbReference type="RefSeq" id="WP_095041989.1">
    <property type="nucleotide sequence ID" value="NZ_LN890655.1"/>
</dbReference>
<sequence length="312" mass="32847">MKIGIVGCGFVGATAAYAMVMNGVGRELVLVDLNEKRAVAEAADILHAVPFAHNLNVHAGHYADLAGARVVIMAAGVGQKPGETRIELLGRNAAVFRSVIPQIYEHAPDAVLVIATNPVDVMTHITAQIAAEFGIPSHRVVGSGTTLDTARFRSLLGQAVGVDSNHVHAYVVGEHGDSEVLVWSLTNIGNMPLRDFVTLSGHELTGEERAAIDEGVRHAAYQIIDGKGATYYGVGSALARITRNILGDRRAIMTVCTPTAEIAGVKDVTVSLPSLVGGDGVLETYHLPLDADETAALARSAGLIRELIDQLD</sequence>